<evidence type="ECO:0008006" key="3">
    <source>
        <dbReference type="Google" id="ProtNLM"/>
    </source>
</evidence>
<dbReference type="SUPFAM" id="SSF69304">
    <property type="entry name" value="Tricorn protease N-terminal domain"/>
    <property type="match status" value="1"/>
</dbReference>
<dbReference type="InterPro" id="IPR011042">
    <property type="entry name" value="6-blade_b-propeller_TolB-like"/>
</dbReference>
<evidence type="ECO:0000313" key="1">
    <source>
        <dbReference type="EMBL" id="OGM89268.1"/>
    </source>
</evidence>
<name>A0A1F8DN33_9BACT</name>
<dbReference type="AlphaFoldDB" id="A0A1F8DN33"/>
<reference evidence="1 2" key="1">
    <citation type="journal article" date="2016" name="Nat. Commun.">
        <title>Thousands of microbial genomes shed light on interconnected biogeochemical processes in an aquifer system.</title>
        <authorList>
            <person name="Anantharaman K."/>
            <person name="Brown C.T."/>
            <person name="Hug L.A."/>
            <person name="Sharon I."/>
            <person name="Castelle C.J."/>
            <person name="Probst A.J."/>
            <person name="Thomas B.C."/>
            <person name="Singh A."/>
            <person name="Wilkins M.J."/>
            <person name="Karaoz U."/>
            <person name="Brodie E.L."/>
            <person name="Williams K.H."/>
            <person name="Hubbard S.S."/>
            <person name="Banfield J.F."/>
        </authorList>
    </citation>
    <scope>NUCLEOTIDE SEQUENCE [LARGE SCALE GENOMIC DNA]</scope>
</reference>
<protein>
    <recommendedName>
        <fullName evidence="3">Dipeptidylpeptidase IV N-terminal domain-containing protein</fullName>
    </recommendedName>
</protein>
<proteinExistence type="predicted"/>
<dbReference type="Gene3D" id="2.120.10.30">
    <property type="entry name" value="TolB, C-terminal domain"/>
    <property type="match status" value="1"/>
</dbReference>
<dbReference type="Proteomes" id="UP000178303">
    <property type="component" value="Unassembled WGS sequence"/>
</dbReference>
<organism evidence="1 2">
    <name type="scientific">Candidatus Wolfebacteria bacterium GWA1_42_9</name>
    <dbReference type="NCBI Taxonomy" id="1802553"/>
    <lineage>
        <taxon>Bacteria</taxon>
        <taxon>Candidatus Wolfeibacteriota</taxon>
    </lineage>
</organism>
<comment type="caution">
    <text evidence="1">The sequence shown here is derived from an EMBL/GenBank/DDBJ whole genome shotgun (WGS) entry which is preliminary data.</text>
</comment>
<accession>A0A1F8DN33</accession>
<gene>
    <name evidence="1" type="ORF">A2108_00125</name>
</gene>
<dbReference type="EMBL" id="MGIN01000027">
    <property type="protein sequence ID" value="OGM89268.1"/>
    <property type="molecule type" value="Genomic_DNA"/>
</dbReference>
<evidence type="ECO:0000313" key="2">
    <source>
        <dbReference type="Proteomes" id="UP000178303"/>
    </source>
</evidence>
<sequence length="410" mass="45204">MSSKKKKVTILIILVVLAAAGAGTFFALKSGVTIPFLGLSEQLSKQPGVDIGKKPVLQPPQQDKDVYVEEDDLAAYYQEQKQKLFALTAEPIIDYWVASSTAIGDTATSSILAASVFYINEKGDILQVKETGKASPIVSSSFGKPLWLKQNVLGSQIAVKFESGKFVLFDVKNKSWREMEDGVTAVDFSPDGQRIAFLKENQSQTSVYIQDLAKAKQPVTLIVSLTAVDFNLLWTETGSLALTPKPSYFVNGQAWLINLSSRSLRWLGGGSGYSLVFSSPFNFGLEFSSSARTESKIGLIDKSGKSLAELSFSTVADKCSFSLEKKVAFCAVPYSANKSSGLVLPDDFLKRAVYFKDEIYRIDLESSAVDIVFDLEDTLFDMVDIKHRSDQLFFINRYDNQLYLYNLGSL</sequence>